<accession>A0A2P4ZRG4</accession>
<dbReference type="GeneID" id="36347514"/>
<evidence type="ECO:0000313" key="2">
    <source>
        <dbReference type="Proteomes" id="UP000054821"/>
    </source>
</evidence>
<name>A0A2P4ZRG4_9HYPO</name>
<sequence length="121" mass="13653">MCSLIVDWSTTMSISTDRIGAKLKFIHVSVIQVRQSVKVRRHWYCGWNGLRQATHSSKQQQSTTSTDRLDCCDVIHAETVTKAQGPGGKPISPMLLCFLLFIGTHSFMPAAKTYNFICRYI</sequence>
<dbReference type="AlphaFoldDB" id="A0A2P4ZRG4"/>
<dbReference type="Proteomes" id="UP000054821">
    <property type="component" value="Unassembled WGS sequence"/>
</dbReference>
<keyword evidence="2" id="KW-1185">Reference proteome</keyword>
<proteinExistence type="predicted"/>
<dbReference type="RefSeq" id="XP_024405878.1">
    <property type="nucleotide sequence ID" value="XM_024549414.1"/>
</dbReference>
<comment type="caution">
    <text evidence="1">The sequence shown here is derived from an EMBL/GenBank/DDBJ whole genome shotgun (WGS) entry which is preliminary data.</text>
</comment>
<evidence type="ECO:0000313" key="1">
    <source>
        <dbReference type="EMBL" id="PON26885.1"/>
    </source>
</evidence>
<organism evidence="1 2">
    <name type="scientific">Trichoderma gamsii</name>
    <dbReference type="NCBI Taxonomy" id="398673"/>
    <lineage>
        <taxon>Eukaryota</taxon>
        <taxon>Fungi</taxon>
        <taxon>Dikarya</taxon>
        <taxon>Ascomycota</taxon>
        <taxon>Pezizomycotina</taxon>
        <taxon>Sordariomycetes</taxon>
        <taxon>Hypocreomycetidae</taxon>
        <taxon>Hypocreales</taxon>
        <taxon>Hypocreaceae</taxon>
        <taxon>Trichoderma</taxon>
    </lineage>
</organism>
<dbReference type="EMBL" id="JPDN02000012">
    <property type="protein sequence ID" value="PON26885.1"/>
    <property type="molecule type" value="Genomic_DNA"/>
</dbReference>
<protein>
    <submittedName>
        <fullName evidence="1">Uncharacterized protein</fullName>
    </submittedName>
</protein>
<gene>
    <name evidence="1" type="ORF">TGAM01_v204386</name>
</gene>
<reference evidence="1 2" key="1">
    <citation type="journal article" date="2016" name="Genome Announc.">
        <title>Draft Whole-Genome Sequence of Trichoderma gamsii T6085, a Promising Biocontrol Agent of Fusarium Head Blight on Wheat.</title>
        <authorList>
            <person name="Baroncelli R."/>
            <person name="Zapparata A."/>
            <person name="Piaggeschi G."/>
            <person name="Sarrocco S."/>
            <person name="Vannacci G."/>
        </authorList>
    </citation>
    <scope>NUCLEOTIDE SEQUENCE [LARGE SCALE GENOMIC DNA]</scope>
    <source>
        <strain evidence="1 2">T6085</strain>
    </source>
</reference>